<evidence type="ECO:0000256" key="2">
    <source>
        <dbReference type="ARBA" id="ARBA00022737"/>
    </source>
</evidence>
<dbReference type="SMART" id="SM00369">
    <property type="entry name" value="LRR_TYP"/>
    <property type="match status" value="12"/>
</dbReference>
<organism evidence="4 5">
    <name type="scientific">Cotesia glomerata</name>
    <name type="common">Lepidopteran parasitic wasp</name>
    <name type="synonym">Apanteles glomeratus</name>
    <dbReference type="NCBI Taxonomy" id="32391"/>
    <lineage>
        <taxon>Eukaryota</taxon>
        <taxon>Metazoa</taxon>
        <taxon>Ecdysozoa</taxon>
        <taxon>Arthropoda</taxon>
        <taxon>Hexapoda</taxon>
        <taxon>Insecta</taxon>
        <taxon>Pterygota</taxon>
        <taxon>Neoptera</taxon>
        <taxon>Endopterygota</taxon>
        <taxon>Hymenoptera</taxon>
        <taxon>Apocrita</taxon>
        <taxon>Ichneumonoidea</taxon>
        <taxon>Braconidae</taxon>
        <taxon>Microgastrinae</taxon>
        <taxon>Cotesia</taxon>
    </lineage>
</organism>
<evidence type="ECO:0000256" key="3">
    <source>
        <dbReference type="SAM" id="SignalP"/>
    </source>
</evidence>
<dbReference type="SUPFAM" id="SSF52058">
    <property type="entry name" value="L domain-like"/>
    <property type="match status" value="2"/>
</dbReference>
<dbReference type="PROSITE" id="PS51450">
    <property type="entry name" value="LRR"/>
    <property type="match status" value="3"/>
</dbReference>
<evidence type="ECO:0000313" key="5">
    <source>
        <dbReference type="Proteomes" id="UP000826195"/>
    </source>
</evidence>
<dbReference type="InterPro" id="IPR026906">
    <property type="entry name" value="LRR_5"/>
</dbReference>
<gene>
    <name evidence="4" type="ORF">KQX54_005327</name>
</gene>
<dbReference type="Gene3D" id="3.80.10.10">
    <property type="entry name" value="Ribonuclease Inhibitor"/>
    <property type="match status" value="4"/>
</dbReference>
<protein>
    <submittedName>
        <fullName evidence="4">Uncharacterized protein</fullName>
    </submittedName>
</protein>
<dbReference type="PANTHER" id="PTHR45712">
    <property type="entry name" value="AGAP008170-PA"/>
    <property type="match status" value="1"/>
</dbReference>
<sequence length="623" mass="70702">MKRQLEMSRIILLLGIALRANTQAPVLRRQHYLLEIDNGILKNVKPYPEALSKDVDLSDLGLRSVEKNAFDQLVNIKSLNLANNSLQELPEFVFANLTNLQALSLAKNNFNTFQNNFVGLNNLKTLNISYNPLKHLRKSFFFGLTKSTDIITEGNEFWSISTELFENPFLREPNHQFEFDESPDKNPTLRNEFNNDDNLILDDNLQVKICKTAQGVVKTVEELQTNETLSSECKQAGIIYEQRTLVLKNLGLKAVEKGWYKLNKFSFNSIDLSMNQIEEITPELLNDLPENLAFVNLAGNKIKQLRRNVIENNYFKVLNLKDNLITQIEGGALEKTQLSGFFIIGNRLKSLSFASTLPITLTEMIASQNNIEEVPENSMANLKNLVYLNLAHNNITELKSNTLRGLTSLQVLILTDNKLKTIEEGAFKDMINLRTLYLYRNAISHLKSGFVRGLENLKDLNLAWNNIKKITNDTFIELPDTLRDLHLDFNEIESLEAGSFVDVPKFTLSLDGNKISAIPRGAFNLPYLHELHLKNNSLQSIDGDAFEGLWRLRRLSLNANNITSIKKEAAKNMGRIHLLDLSKNPIEKLENGALFGLPKSRGCFVYLSDTFLKIIQGGLFDDV</sequence>
<accession>A0AAV7IFX1</accession>
<feature type="signal peptide" evidence="3">
    <location>
        <begin position="1"/>
        <end position="22"/>
    </location>
</feature>
<dbReference type="InterPro" id="IPR003591">
    <property type="entry name" value="Leu-rich_rpt_typical-subtyp"/>
</dbReference>
<dbReference type="SMART" id="SM00364">
    <property type="entry name" value="LRR_BAC"/>
    <property type="match status" value="4"/>
</dbReference>
<dbReference type="AlphaFoldDB" id="A0AAV7IFX1"/>
<dbReference type="Proteomes" id="UP000826195">
    <property type="component" value="Unassembled WGS sequence"/>
</dbReference>
<feature type="chain" id="PRO_5043574619" evidence="3">
    <location>
        <begin position="23"/>
        <end position="623"/>
    </location>
</feature>
<keyword evidence="3" id="KW-0732">Signal</keyword>
<dbReference type="Pfam" id="PF13306">
    <property type="entry name" value="LRR_5"/>
    <property type="match status" value="1"/>
</dbReference>
<dbReference type="InterPro" id="IPR032675">
    <property type="entry name" value="LRR_dom_sf"/>
</dbReference>
<dbReference type="EMBL" id="JAHXZJ010000374">
    <property type="protein sequence ID" value="KAH0560496.1"/>
    <property type="molecule type" value="Genomic_DNA"/>
</dbReference>
<evidence type="ECO:0000313" key="4">
    <source>
        <dbReference type="EMBL" id="KAH0560496.1"/>
    </source>
</evidence>
<dbReference type="Pfam" id="PF00560">
    <property type="entry name" value="LRR_1"/>
    <property type="match status" value="1"/>
</dbReference>
<reference evidence="4 5" key="1">
    <citation type="journal article" date="2021" name="J. Hered.">
        <title>A chromosome-level genome assembly of the parasitoid wasp, Cotesia glomerata (Hymenoptera: Braconidae).</title>
        <authorList>
            <person name="Pinto B.J."/>
            <person name="Weis J.J."/>
            <person name="Gamble T."/>
            <person name="Ode P.J."/>
            <person name="Paul R."/>
            <person name="Zaspel J.M."/>
        </authorList>
    </citation>
    <scope>NUCLEOTIDE SEQUENCE [LARGE SCALE GENOMIC DNA]</scope>
    <source>
        <strain evidence="4">CgM1</strain>
    </source>
</reference>
<evidence type="ECO:0000256" key="1">
    <source>
        <dbReference type="ARBA" id="ARBA00022614"/>
    </source>
</evidence>
<keyword evidence="5" id="KW-1185">Reference proteome</keyword>
<dbReference type="InterPro" id="IPR050333">
    <property type="entry name" value="SLRP"/>
</dbReference>
<keyword evidence="2" id="KW-0677">Repeat</keyword>
<dbReference type="Pfam" id="PF13855">
    <property type="entry name" value="LRR_8"/>
    <property type="match status" value="2"/>
</dbReference>
<dbReference type="InterPro" id="IPR001611">
    <property type="entry name" value="Leu-rich_rpt"/>
</dbReference>
<proteinExistence type="predicted"/>
<comment type="caution">
    <text evidence="4">The sequence shown here is derived from an EMBL/GenBank/DDBJ whole genome shotgun (WGS) entry which is preliminary data.</text>
</comment>
<name>A0AAV7IFX1_COTGL</name>
<keyword evidence="1" id="KW-0433">Leucine-rich repeat</keyword>
<dbReference type="PANTHER" id="PTHR45712:SF22">
    <property type="entry name" value="INSULIN-LIKE GROWTH FACTOR-BINDING PROTEIN COMPLEX ACID LABILE SUBUNIT"/>
    <property type="match status" value="1"/>
</dbReference>